<dbReference type="AlphaFoldDB" id="A0A1H6FBD9"/>
<dbReference type="Proteomes" id="UP000236724">
    <property type="component" value="Unassembled WGS sequence"/>
</dbReference>
<evidence type="ECO:0000313" key="2">
    <source>
        <dbReference type="Proteomes" id="UP000236724"/>
    </source>
</evidence>
<reference evidence="1 2" key="1">
    <citation type="submission" date="2016-10" db="EMBL/GenBank/DDBJ databases">
        <authorList>
            <person name="de Groot N.N."/>
        </authorList>
    </citation>
    <scope>NUCLEOTIDE SEQUENCE [LARGE SCALE GENOMIC DNA]</scope>
    <source>
        <strain evidence="1">MBHS1</strain>
    </source>
</reference>
<dbReference type="RefSeq" id="WP_286019450.1">
    <property type="nucleotide sequence ID" value="NZ_FMSV02000529.1"/>
</dbReference>
<sequence length="168" mass="19358">MRESIFKKVFFGKPSKISLLSWTKLLLLEVYLGEQLLEMLSNTASFNMDAPFNGKTNGWERSLIDFIPATLINRLLSKSILVLLNDKFHSHYALMKHVQAPEGEEEIVSLYKLNNENLHLLTELKLAYNTIWITLNVIVDVVVYIATNDISITLLTGAVIEFIRRFKW</sequence>
<proteinExistence type="predicted"/>
<gene>
    <name evidence="1" type="ORF">MBHS_03273</name>
</gene>
<accession>A0A1H6FBD9</accession>
<keyword evidence="2" id="KW-1185">Reference proteome</keyword>
<dbReference type="EMBL" id="FMSV02000529">
    <property type="protein sequence ID" value="SEH07398.1"/>
    <property type="molecule type" value="Genomic_DNA"/>
</dbReference>
<evidence type="ECO:0000313" key="1">
    <source>
        <dbReference type="EMBL" id="SEH07398.1"/>
    </source>
</evidence>
<name>A0A1H6FBD9_9GAMM</name>
<organism evidence="1 2">
    <name type="scientific">Candidatus Venteria ishoeyi</name>
    <dbReference type="NCBI Taxonomy" id="1899563"/>
    <lineage>
        <taxon>Bacteria</taxon>
        <taxon>Pseudomonadati</taxon>
        <taxon>Pseudomonadota</taxon>
        <taxon>Gammaproteobacteria</taxon>
        <taxon>Thiotrichales</taxon>
        <taxon>Thiotrichaceae</taxon>
        <taxon>Venteria</taxon>
    </lineage>
</organism>
<protein>
    <submittedName>
        <fullName evidence="1">Uncharacterized protein</fullName>
    </submittedName>
</protein>